<accession>A0A1A9UFA5</accession>
<sequence length="125" mass="14350">MSKGVKLGLIDRFALFQKQEQQQNFHLTLQCFMNQAKPIPADLCSTYYLLEFEVFMHFRTTISVQRIIFEQNELVGKELLNRKVYFKNAVKLNTTNEMTNIVNISSFPPATCPVAGTCSLAPKRL</sequence>
<dbReference type="AlphaFoldDB" id="A0A1A9UFA5"/>
<dbReference type="Proteomes" id="UP000078200">
    <property type="component" value="Unassembled WGS sequence"/>
</dbReference>
<dbReference type="VEuPathDB" id="VectorBase:GAUT003036"/>
<proteinExistence type="predicted"/>
<evidence type="ECO:0000313" key="1">
    <source>
        <dbReference type="EnsemblMetazoa" id="GAUT003036-PA"/>
    </source>
</evidence>
<organism evidence="1 2">
    <name type="scientific">Glossina austeni</name>
    <name type="common">Savannah tsetse fly</name>
    <dbReference type="NCBI Taxonomy" id="7395"/>
    <lineage>
        <taxon>Eukaryota</taxon>
        <taxon>Metazoa</taxon>
        <taxon>Ecdysozoa</taxon>
        <taxon>Arthropoda</taxon>
        <taxon>Hexapoda</taxon>
        <taxon>Insecta</taxon>
        <taxon>Pterygota</taxon>
        <taxon>Neoptera</taxon>
        <taxon>Endopterygota</taxon>
        <taxon>Diptera</taxon>
        <taxon>Brachycera</taxon>
        <taxon>Muscomorpha</taxon>
        <taxon>Hippoboscoidea</taxon>
        <taxon>Glossinidae</taxon>
        <taxon>Glossina</taxon>
    </lineage>
</organism>
<protein>
    <submittedName>
        <fullName evidence="1">Uncharacterized protein</fullName>
    </submittedName>
</protein>
<reference evidence="1" key="1">
    <citation type="submission" date="2020-05" db="UniProtKB">
        <authorList>
            <consortium name="EnsemblMetazoa"/>
        </authorList>
    </citation>
    <scope>IDENTIFICATION</scope>
    <source>
        <strain evidence="1">TTRI</strain>
    </source>
</reference>
<dbReference type="EnsemblMetazoa" id="GAUT003036-RA">
    <property type="protein sequence ID" value="GAUT003036-PA"/>
    <property type="gene ID" value="GAUT003036"/>
</dbReference>
<evidence type="ECO:0000313" key="2">
    <source>
        <dbReference type="Proteomes" id="UP000078200"/>
    </source>
</evidence>
<name>A0A1A9UFA5_GLOAU</name>
<keyword evidence="2" id="KW-1185">Reference proteome</keyword>